<reference evidence="2 3" key="1">
    <citation type="submission" date="2016-08" db="EMBL/GenBank/DDBJ databases">
        <authorList>
            <person name="Loux V."/>
            <person name="Rue O."/>
        </authorList>
    </citation>
    <scope>NUCLEOTIDE SEQUENCE [LARGE SCALE GENOMIC DNA]</scope>
    <source>
        <strain evidence="2 3">AFSSA_08CEB44bac</strain>
    </source>
</reference>
<dbReference type="Proteomes" id="UP000242164">
    <property type="component" value="Unassembled WGS sequence"/>
</dbReference>
<name>A0AAX2CD69_9BACI</name>
<feature type="transmembrane region" description="Helical" evidence="1">
    <location>
        <begin position="12"/>
        <end position="27"/>
    </location>
</feature>
<accession>A0AAX2CD69</accession>
<keyword evidence="1" id="KW-1133">Transmembrane helix</keyword>
<sequence length="93" mass="10778">MNTEVETRKKKGIIAIFAFLVAIYVMMRSRKQSDLYVGDEEYDCYGTSTRKTYTFLLLVAALFQVGMRLKNDEGVSASISNMIQYVNEKRNFR</sequence>
<evidence type="ECO:0000313" key="3">
    <source>
        <dbReference type="Proteomes" id="UP000242164"/>
    </source>
</evidence>
<dbReference type="EMBL" id="FMIK01000017">
    <property type="protein sequence ID" value="SCL85895.1"/>
    <property type="molecule type" value="Genomic_DNA"/>
</dbReference>
<comment type="caution">
    <text evidence="2">The sequence shown here is derived from an EMBL/GenBank/DDBJ whole genome shotgun (WGS) entry which is preliminary data.</text>
</comment>
<dbReference type="RefSeq" id="WP_087097926.1">
    <property type="nucleotide sequence ID" value="NZ_CP066179.1"/>
</dbReference>
<keyword evidence="1" id="KW-0812">Transmembrane</keyword>
<gene>
    <name evidence="2" type="ORF">BCB44BAC_00850</name>
</gene>
<organism evidence="2 3">
    <name type="scientific">Bacillus cytotoxicus</name>
    <dbReference type="NCBI Taxonomy" id="580165"/>
    <lineage>
        <taxon>Bacteria</taxon>
        <taxon>Bacillati</taxon>
        <taxon>Bacillota</taxon>
        <taxon>Bacilli</taxon>
        <taxon>Bacillales</taxon>
        <taxon>Bacillaceae</taxon>
        <taxon>Bacillus</taxon>
        <taxon>Bacillus cereus group</taxon>
    </lineage>
</organism>
<dbReference type="AlphaFoldDB" id="A0AAX2CD69"/>
<evidence type="ECO:0000313" key="2">
    <source>
        <dbReference type="EMBL" id="SCL85895.1"/>
    </source>
</evidence>
<proteinExistence type="predicted"/>
<feature type="transmembrane region" description="Helical" evidence="1">
    <location>
        <begin position="52"/>
        <end position="69"/>
    </location>
</feature>
<protein>
    <submittedName>
        <fullName evidence="2">A0A073K8H0 (Uncharacterized protein)</fullName>
    </submittedName>
</protein>
<evidence type="ECO:0000256" key="1">
    <source>
        <dbReference type="SAM" id="Phobius"/>
    </source>
</evidence>
<keyword evidence="1" id="KW-0472">Membrane</keyword>